<evidence type="ECO:0000256" key="7">
    <source>
        <dbReference type="ARBA" id="ARBA00023002"/>
    </source>
</evidence>
<dbReference type="EC" id="1.18.1.2" evidence="3"/>
<sequence length="330" mass="37711">MDPAWYWLWVCCFSAQFVKVLKGYIRNCENPIQTTGLFSLSESDGIRYTVRKPLDCEIKSVRKLGSNDVDRNFFHVVIDHHGQYQYMPGQYCGIIPPGISERTNRPFAPRSYSIAPVLDEDDVDPSRCFSLSVRAPIVTGANQEEYKNIYVCSQFLTNSTPGTQVRLTGPFGRFLLTPADLRGERNLILIATGTGIVPCMGFLRALSDTPMEYGKKLGRILLIFGIQSPLTYLYRENLELYESKFQGRLRVIPCYSRDGPEPERCYVQQMILRQQALLNEVCTFDGRDCGIYICGHRSMDNQVVKSLYEVFLSNPNRDQLLSQIKIEVYD</sequence>
<dbReference type="SUPFAM" id="SSF63380">
    <property type="entry name" value="Riboflavin synthase domain-like"/>
    <property type="match status" value="1"/>
</dbReference>
<keyword evidence="5" id="KW-0274">FAD</keyword>
<dbReference type="AlphaFoldDB" id="A0A9W5TBF9"/>
<evidence type="ECO:0000256" key="9">
    <source>
        <dbReference type="SAM" id="SignalP"/>
    </source>
</evidence>
<proteinExistence type="inferred from homology"/>
<evidence type="ECO:0000256" key="4">
    <source>
        <dbReference type="ARBA" id="ARBA00022630"/>
    </source>
</evidence>
<comment type="catalytic activity">
    <reaction evidence="8">
        <text>2 reduced [2Fe-2S]-[ferredoxin] + NADP(+) + H(+) = 2 oxidized [2Fe-2S]-[ferredoxin] + NADPH</text>
        <dbReference type="Rhea" id="RHEA:20125"/>
        <dbReference type="Rhea" id="RHEA-COMP:10000"/>
        <dbReference type="Rhea" id="RHEA-COMP:10001"/>
        <dbReference type="ChEBI" id="CHEBI:15378"/>
        <dbReference type="ChEBI" id="CHEBI:33737"/>
        <dbReference type="ChEBI" id="CHEBI:33738"/>
        <dbReference type="ChEBI" id="CHEBI:57783"/>
        <dbReference type="ChEBI" id="CHEBI:58349"/>
        <dbReference type="EC" id="1.18.1.2"/>
    </reaction>
</comment>
<dbReference type="InterPro" id="IPR017927">
    <property type="entry name" value="FAD-bd_FR_type"/>
</dbReference>
<feature type="domain" description="FAD-binding FR-type" evidence="10">
    <location>
        <begin position="51"/>
        <end position="177"/>
    </location>
</feature>
<comment type="caution">
    <text evidence="11">The sequence shown here is derived from an EMBL/GenBank/DDBJ whole genome shotgun (WGS) entry which is preliminary data.</text>
</comment>
<evidence type="ECO:0000313" key="12">
    <source>
        <dbReference type="Proteomes" id="UP001057455"/>
    </source>
</evidence>
<dbReference type="Proteomes" id="UP001057455">
    <property type="component" value="Unassembled WGS sequence"/>
</dbReference>
<accession>A0A9W5TBF9</accession>
<dbReference type="PRINTS" id="PR00371">
    <property type="entry name" value="FPNCR"/>
</dbReference>
<dbReference type="Pfam" id="PF00175">
    <property type="entry name" value="NAD_binding_1"/>
    <property type="match status" value="1"/>
</dbReference>
<dbReference type="GO" id="GO:0004324">
    <property type="term" value="F:ferredoxin-NADP+ reductase activity"/>
    <property type="evidence" value="ECO:0007669"/>
    <property type="project" value="UniProtKB-EC"/>
</dbReference>
<evidence type="ECO:0000256" key="2">
    <source>
        <dbReference type="ARBA" id="ARBA00008312"/>
    </source>
</evidence>
<dbReference type="EMBL" id="BLIY01000014">
    <property type="protein sequence ID" value="GFE54291.1"/>
    <property type="molecule type" value="Genomic_DNA"/>
</dbReference>
<keyword evidence="7" id="KW-0560">Oxidoreductase</keyword>
<dbReference type="InterPro" id="IPR015701">
    <property type="entry name" value="FNR"/>
</dbReference>
<dbReference type="InterPro" id="IPR001709">
    <property type="entry name" value="Flavoprot_Pyr_Nucl_cyt_Rdtase"/>
</dbReference>
<reference evidence="11" key="1">
    <citation type="submission" date="2019-12" db="EMBL/GenBank/DDBJ databases">
        <title>Genome sequence of Babesia ovis.</title>
        <authorList>
            <person name="Yamagishi J."/>
            <person name="Sevinc F."/>
            <person name="Xuan X."/>
        </authorList>
    </citation>
    <scope>NUCLEOTIDE SEQUENCE</scope>
    <source>
        <strain evidence="11">Selcuk</strain>
    </source>
</reference>
<feature type="chain" id="PRO_5040954999" description="ferredoxin--NADP(+) reductase" evidence="9">
    <location>
        <begin position="24"/>
        <end position="330"/>
    </location>
</feature>
<dbReference type="PROSITE" id="PS51384">
    <property type="entry name" value="FAD_FR"/>
    <property type="match status" value="1"/>
</dbReference>
<dbReference type="InterPro" id="IPR039261">
    <property type="entry name" value="FNR_nucleotide-bd"/>
</dbReference>
<feature type="signal peptide" evidence="9">
    <location>
        <begin position="1"/>
        <end position="23"/>
    </location>
</feature>
<dbReference type="OrthoDB" id="1688044at2759"/>
<dbReference type="SUPFAM" id="SSF52343">
    <property type="entry name" value="Ferredoxin reductase-like, C-terminal NADP-linked domain"/>
    <property type="match status" value="1"/>
</dbReference>
<evidence type="ECO:0000256" key="1">
    <source>
        <dbReference type="ARBA" id="ARBA00001974"/>
    </source>
</evidence>
<keyword evidence="12" id="KW-1185">Reference proteome</keyword>
<keyword evidence="6" id="KW-0521">NADP</keyword>
<dbReference type="PANTHER" id="PTHR43314">
    <property type="match status" value="1"/>
</dbReference>
<dbReference type="InterPro" id="IPR001433">
    <property type="entry name" value="OxRdtase_FAD/NAD-bd"/>
</dbReference>
<protein>
    <recommendedName>
        <fullName evidence="3">ferredoxin--NADP(+) reductase</fullName>
        <ecNumber evidence="3">1.18.1.2</ecNumber>
    </recommendedName>
</protein>
<evidence type="ECO:0000313" key="11">
    <source>
        <dbReference type="EMBL" id="GFE54291.1"/>
    </source>
</evidence>
<dbReference type="InterPro" id="IPR017938">
    <property type="entry name" value="Riboflavin_synthase-like_b-brl"/>
</dbReference>
<dbReference type="Gene3D" id="2.40.30.10">
    <property type="entry name" value="Translation factors"/>
    <property type="match status" value="1"/>
</dbReference>
<organism evidence="11 12">
    <name type="scientific">Babesia ovis</name>
    <dbReference type="NCBI Taxonomy" id="5869"/>
    <lineage>
        <taxon>Eukaryota</taxon>
        <taxon>Sar</taxon>
        <taxon>Alveolata</taxon>
        <taxon>Apicomplexa</taxon>
        <taxon>Aconoidasida</taxon>
        <taxon>Piroplasmida</taxon>
        <taxon>Babesiidae</taxon>
        <taxon>Babesia</taxon>
    </lineage>
</organism>
<name>A0A9W5TBF9_BABOV</name>
<evidence type="ECO:0000259" key="10">
    <source>
        <dbReference type="PROSITE" id="PS51384"/>
    </source>
</evidence>
<evidence type="ECO:0000256" key="8">
    <source>
        <dbReference type="ARBA" id="ARBA00047776"/>
    </source>
</evidence>
<evidence type="ECO:0000256" key="6">
    <source>
        <dbReference type="ARBA" id="ARBA00022857"/>
    </source>
</evidence>
<evidence type="ECO:0000256" key="3">
    <source>
        <dbReference type="ARBA" id="ARBA00013223"/>
    </source>
</evidence>
<comment type="similarity">
    <text evidence="2">Belongs to the ferredoxin--NADP reductase type 1 family.</text>
</comment>
<gene>
    <name evidence="11" type="ORF">BaOVIS_016950</name>
</gene>
<evidence type="ECO:0000256" key="5">
    <source>
        <dbReference type="ARBA" id="ARBA00022827"/>
    </source>
</evidence>
<keyword evidence="9" id="KW-0732">Signal</keyword>
<comment type="cofactor">
    <cofactor evidence="1">
        <name>FAD</name>
        <dbReference type="ChEBI" id="CHEBI:57692"/>
    </cofactor>
</comment>
<keyword evidence="4" id="KW-0285">Flavoprotein</keyword>
<dbReference type="Gene3D" id="3.40.50.80">
    <property type="entry name" value="Nucleotide-binding domain of ferredoxin-NADP reductase (FNR) module"/>
    <property type="match status" value="1"/>
</dbReference>